<feature type="compositionally biased region" description="Basic and acidic residues" evidence="2">
    <location>
        <begin position="197"/>
        <end position="209"/>
    </location>
</feature>
<dbReference type="PANTHER" id="PTHR23159:SF31">
    <property type="entry name" value="CENTROSOME-ASSOCIATED PROTEIN CEP250 ISOFORM X1"/>
    <property type="match status" value="1"/>
</dbReference>
<dbReference type="Gene3D" id="1.10.287.1490">
    <property type="match status" value="1"/>
</dbReference>
<feature type="region of interest" description="Disordered" evidence="2">
    <location>
        <begin position="616"/>
        <end position="635"/>
    </location>
</feature>
<dbReference type="AlphaFoldDB" id="A0A9W7BPJ4"/>
<feature type="coiled-coil region" evidence="1">
    <location>
        <begin position="329"/>
        <end position="401"/>
    </location>
</feature>
<feature type="coiled-coil region" evidence="1">
    <location>
        <begin position="72"/>
        <end position="137"/>
    </location>
</feature>
<evidence type="ECO:0000313" key="3">
    <source>
        <dbReference type="EMBL" id="GMH94146.1"/>
    </source>
</evidence>
<feature type="coiled-coil region" evidence="1">
    <location>
        <begin position="752"/>
        <end position="786"/>
    </location>
</feature>
<feature type="region of interest" description="Disordered" evidence="2">
    <location>
        <begin position="51"/>
        <end position="72"/>
    </location>
</feature>
<feature type="region of interest" description="Disordered" evidence="2">
    <location>
        <begin position="838"/>
        <end position="980"/>
    </location>
</feature>
<feature type="compositionally biased region" description="Basic and acidic residues" evidence="2">
    <location>
        <begin position="838"/>
        <end position="867"/>
    </location>
</feature>
<feature type="region of interest" description="Disordered" evidence="2">
    <location>
        <begin position="1062"/>
        <end position="1081"/>
    </location>
</feature>
<evidence type="ECO:0000256" key="2">
    <source>
        <dbReference type="SAM" id="MobiDB-lite"/>
    </source>
</evidence>
<gene>
    <name evidence="3" type="ORF">TrVE_jg12621</name>
</gene>
<feature type="compositionally biased region" description="Basic and acidic residues" evidence="2">
    <location>
        <begin position="880"/>
        <end position="921"/>
    </location>
</feature>
<accession>A0A9W7BPJ4</accession>
<dbReference type="EMBL" id="BRXX01000151">
    <property type="protein sequence ID" value="GMH94146.1"/>
    <property type="molecule type" value="Genomic_DNA"/>
</dbReference>
<reference evidence="4" key="1">
    <citation type="journal article" date="2023" name="Commun. Biol.">
        <title>Genome analysis of Parmales, the sister group of diatoms, reveals the evolutionary specialization of diatoms from phago-mixotrophs to photoautotrophs.</title>
        <authorList>
            <person name="Ban H."/>
            <person name="Sato S."/>
            <person name="Yoshikawa S."/>
            <person name="Yamada K."/>
            <person name="Nakamura Y."/>
            <person name="Ichinomiya M."/>
            <person name="Sato N."/>
            <person name="Blanc-Mathieu R."/>
            <person name="Endo H."/>
            <person name="Kuwata A."/>
            <person name="Ogata H."/>
        </authorList>
    </citation>
    <scope>NUCLEOTIDE SEQUENCE [LARGE SCALE GENOMIC DNA]</scope>
    <source>
        <strain evidence="4">NIES 3699</strain>
    </source>
</reference>
<dbReference type="PANTHER" id="PTHR23159">
    <property type="entry name" value="CENTROSOMAL PROTEIN 2"/>
    <property type="match status" value="1"/>
</dbReference>
<dbReference type="Proteomes" id="UP001165160">
    <property type="component" value="Unassembled WGS sequence"/>
</dbReference>
<name>A0A9W7BPJ4_9STRA</name>
<proteinExistence type="predicted"/>
<feature type="coiled-coil region" evidence="1">
    <location>
        <begin position="435"/>
        <end position="559"/>
    </location>
</feature>
<comment type="caution">
    <text evidence="3">The sequence shown here is derived from an EMBL/GenBank/DDBJ whole genome shotgun (WGS) entry which is preliminary data.</text>
</comment>
<sequence length="1151" mass="126301">MSNRDITVADAVRALKLVKSDLDKHKLLLSQKTSQYDEKCEEVERMSKEIGRKGLEFEGGGSGSGSGNGEEVEALKKQIEALASEKKILKTHAKQITASLQTAQASASQYESTKSALDSLTANLDGVQKENDAMKVQVGILNSSLEDVHATSAMADSDLQLKIEEYLEEISTLKESIEGVRKEEKLKAAKEWGSRLKAAKEDHERKLKEAGSAGGSGGSGGGDGKEVETLKAQMAEWQAATAKQFENAKKLNDGMKVKLSESEGRCEEFKKKIEELQRDGEEKERDVEASIDEITTLKEMVKVKEDEVGRMGERIAAESGNAGEKEQMLSRLQEEVLSVNGKLAGVEAEVQQLKKVLEEKVGEVKSLNERLGGSASTSAQLAQLQKVLGEKEAEVKSLNETIIAKDAEINSTITEKDAEINSTITAKDAEINSTKSTFEAKLSALFEENNQAKETALKDCKDMTHRATAAEDQLNRVNEAMQVLQEEYTKCKIDLSKLQASSSSGSDGQHLAQLEQAKNMVNLLTSKNGNLEETVKALRSQLEHSREENEAIAARLERERVDSAVKEVKDKRIGVVVKEELQQGANAESETLSLGDKLNIAHFEGIINRMADKIDALQVPSPPPPPPPAVPPPPYPADDGISNAELLKKISERFEAALTATNTKQVDYSQTLNGIMSKVDDLGGKFDPLALALTDVIVKKVDELKEARNDPVAVDISGFEEKIVERIESLRVNSAPNTTAELVKSQSEPIPNDESREIIQELKLKLEEKEMQVKGKQEDVERHTEIMTKELERFNKELGERDGTIRGLKEELGAVKERAGPVDEVALKVAREELAKERAEKKAVRKAAKEMQRRVEALTKQLEESKRTGTPSPNSPESLARGKEEAKKKKFLEERKLMMERAKEKKRQEKLEREKEERGEVEGEVPEEENRKPAAVEDSKPKAEEEKPDESESERGRVDSSSNATTTWREETDHHPTPPFGLDSPVISHLLTSWTSDSQKVQYLRLYLQCLADYNREVPVTFPKGLTLLGLTEEVKDGFLTLVVPMLQGRSDGVGVKVFSRLGEKEEDDEEEDGGQGADDDENRVVYDLKLRIVRDGGGLGLGGGNEAEGLASPGAQAALRQGGGGGGGAGGGLKDRIQQRLNEARAKGGA</sequence>
<evidence type="ECO:0000256" key="1">
    <source>
        <dbReference type="SAM" id="Coils"/>
    </source>
</evidence>
<keyword evidence="1" id="KW-0175">Coiled coil</keyword>
<feature type="compositionally biased region" description="Acidic residues" evidence="2">
    <location>
        <begin position="1065"/>
        <end position="1081"/>
    </location>
</feature>
<keyword evidence="4" id="KW-1185">Reference proteome</keyword>
<feature type="compositionally biased region" description="Gly residues" evidence="2">
    <location>
        <begin position="1122"/>
        <end position="1133"/>
    </location>
</feature>
<feature type="compositionally biased region" description="Pro residues" evidence="2">
    <location>
        <begin position="620"/>
        <end position="635"/>
    </location>
</feature>
<feature type="region of interest" description="Disordered" evidence="2">
    <location>
        <begin position="1103"/>
        <end position="1136"/>
    </location>
</feature>
<feature type="compositionally biased region" description="Gly residues" evidence="2">
    <location>
        <begin position="212"/>
        <end position="222"/>
    </location>
</feature>
<organism evidence="3 4">
    <name type="scientific">Triparma verrucosa</name>
    <dbReference type="NCBI Taxonomy" id="1606542"/>
    <lineage>
        <taxon>Eukaryota</taxon>
        <taxon>Sar</taxon>
        <taxon>Stramenopiles</taxon>
        <taxon>Ochrophyta</taxon>
        <taxon>Bolidophyceae</taxon>
        <taxon>Parmales</taxon>
        <taxon>Triparmaceae</taxon>
        <taxon>Triparma</taxon>
    </lineage>
</organism>
<evidence type="ECO:0000313" key="4">
    <source>
        <dbReference type="Proteomes" id="UP001165160"/>
    </source>
</evidence>
<feature type="compositionally biased region" description="Basic and acidic residues" evidence="2">
    <location>
        <begin position="928"/>
        <end position="945"/>
    </location>
</feature>
<feature type="region of interest" description="Disordered" evidence="2">
    <location>
        <begin position="197"/>
        <end position="229"/>
    </location>
</feature>
<protein>
    <submittedName>
        <fullName evidence="3">Uncharacterized protein</fullName>
    </submittedName>
</protein>
<feature type="coiled-coil region" evidence="1">
    <location>
        <begin position="259"/>
        <end position="293"/>
    </location>
</feature>
<feature type="compositionally biased region" description="Polar residues" evidence="2">
    <location>
        <begin position="868"/>
        <end position="877"/>
    </location>
</feature>
<feature type="compositionally biased region" description="Gly residues" evidence="2">
    <location>
        <begin position="57"/>
        <end position="68"/>
    </location>
</feature>